<evidence type="ECO:0000313" key="3">
    <source>
        <dbReference type="Proteomes" id="UP000324222"/>
    </source>
</evidence>
<keyword evidence="3" id="KW-1185">Reference proteome</keyword>
<evidence type="ECO:0000313" key="2">
    <source>
        <dbReference type="EMBL" id="MPC76686.1"/>
    </source>
</evidence>
<accession>A0A5B7I3Z2</accession>
<dbReference type="AlphaFoldDB" id="A0A5B7I3Z2"/>
<dbReference type="Proteomes" id="UP000324222">
    <property type="component" value="Unassembled WGS sequence"/>
</dbReference>
<feature type="region of interest" description="Disordered" evidence="1">
    <location>
        <begin position="1"/>
        <end position="52"/>
    </location>
</feature>
<gene>
    <name evidence="2" type="ORF">E2C01_071110</name>
</gene>
<organism evidence="2 3">
    <name type="scientific">Portunus trituberculatus</name>
    <name type="common">Swimming crab</name>
    <name type="synonym">Neptunus trituberculatus</name>
    <dbReference type="NCBI Taxonomy" id="210409"/>
    <lineage>
        <taxon>Eukaryota</taxon>
        <taxon>Metazoa</taxon>
        <taxon>Ecdysozoa</taxon>
        <taxon>Arthropoda</taxon>
        <taxon>Crustacea</taxon>
        <taxon>Multicrustacea</taxon>
        <taxon>Malacostraca</taxon>
        <taxon>Eumalacostraca</taxon>
        <taxon>Eucarida</taxon>
        <taxon>Decapoda</taxon>
        <taxon>Pleocyemata</taxon>
        <taxon>Brachyura</taxon>
        <taxon>Eubrachyura</taxon>
        <taxon>Portunoidea</taxon>
        <taxon>Portunidae</taxon>
        <taxon>Portuninae</taxon>
        <taxon>Portunus</taxon>
    </lineage>
</organism>
<protein>
    <submittedName>
        <fullName evidence="2">Uncharacterized protein</fullName>
    </submittedName>
</protein>
<comment type="caution">
    <text evidence="2">The sequence shown here is derived from an EMBL/GenBank/DDBJ whole genome shotgun (WGS) entry which is preliminary data.</text>
</comment>
<proteinExistence type="predicted"/>
<reference evidence="2 3" key="1">
    <citation type="submission" date="2019-05" db="EMBL/GenBank/DDBJ databases">
        <title>Another draft genome of Portunus trituberculatus and its Hox gene families provides insights of decapod evolution.</title>
        <authorList>
            <person name="Jeong J.-H."/>
            <person name="Song I."/>
            <person name="Kim S."/>
            <person name="Choi T."/>
            <person name="Kim D."/>
            <person name="Ryu S."/>
            <person name="Kim W."/>
        </authorList>
    </citation>
    <scope>NUCLEOTIDE SEQUENCE [LARGE SCALE GENOMIC DNA]</scope>
    <source>
        <tissue evidence="2">Muscle</tissue>
    </source>
</reference>
<dbReference type="EMBL" id="VSRR010043958">
    <property type="protein sequence ID" value="MPC76686.1"/>
    <property type="molecule type" value="Genomic_DNA"/>
</dbReference>
<name>A0A5B7I3Z2_PORTR</name>
<feature type="compositionally biased region" description="Acidic residues" evidence="1">
    <location>
        <begin position="23"/>
        <end position="45"/>
    </location>
</feature>
<sequence>MRKARGAGCIRQGFGGGYGSVTDEGDDDDHDDHDDDDDEEEEEEEKEQRRRSKLMDNTCLRLYLRQRGVWEKKEEMTPFNPGRL</sequence>
<evidence type="ECO:0000256" key="1">
    <source>
        <dbReference type="SAM" id="MobiDB-lite"/>
    </source>
</evidence>